<keyword evidence="2" id="KW-1185">Reference proteome</keyword>
<dbReference type="Pfam" id="PF20536">
    <property type="entry name" value="DUF6751"/>
    <property type="match status" value="1"/>
</dbReference>
<protein>
    <submittedName>
        <fullName evidence="1">Uncharacterized protein</fullName>
    </submittedName>
</protein>
<organism evidence="1 2">
    <name type="scientific">Syntrophobotulus glycolicus (strain DSM 8271 / FlGlyR)</name>
    <dbReference type="NCBI Taxonomy" id="645991"/>
    <lineage>
        <taxon>Bacteria</taxon>
        <taxon>Bacillati</taxon>
        <taxon>Bacillota</taxon>
        <taxon>Clostridia</taxon>
        <taxon>Eubacteriales</taxon>
        <taxon>Desulfitobacteriaceae</taxon>
        <taxon>Syntrophobotulus</taxon>
    </lineage>
</organism>
<name>F0SXG3_SYNGF</name>
<sequence>MFPHTVTIYNKYIDTGIEKWQRTVISGVFWNSSKGAAVRKTGVSTVDGLQLIIPFSASSFYVKPKEWAALEDKSGHWTLQSGDIVILGEQSYEVVKSSSELKQFDDVLTITNVDTRDYGGSMSHWEVSGK</sequence>
<proteinExistence type="predicted"/>
<dbReference type="STRING" id="645991.Sgly_0343"/>
<gene>
    <name evidence="1" type="ordered locus">Sgly_0343</name>
</gene>
<dbReference type="InterPro" id="IPR046639">
    <property type="entry name" value="DUF6751"/>
</dbReference>
<reference evidence="2" key="2">
    <citation type="submission" date="2011-02" db="EMBL/GenBank/DDBJ databases">
        <title>The complete genome of Syntrophobotulus glycolicus DSM 8271.</title>
        <authorList>
            <person name="Lucas S."/>
            <person name="Copeland A."/>
            <person name="Lapidus A."/>
            <person name="Bruce D."/>
            <person name="Goodwin L."/>
            <person name="Pitluck S."/>
            <person name="Kyrpides N."/>
            <person name="Mavromatis K."/>
            <person name="Pagani I."/>
            <person name="Ivanova N."/>
            <person name="Mikhailova N."/>
            <person name="Chertkov O."/>
            <person name="Held B."/>
            <person name="Detter J.C."/>
            <person name="Tapia R."/>
            <person name="Han C."/>
            <person name="Land M."/>
            <person name="Hauser L."/>
            <person name="Markowitz V."/>
            <person name="Cheng J.-F."/>
            <person name="Hugenholtz P."/>
            <person name="Woyke T."/>
            <person name="Wu D."/>
            <person name="Spring S."/>
            <person name="Schroeder M."/>
            <person name="Brambilla E."/>
            <person name="Klenk H.-P."/>
            <person name="Eisen J.A."/>
        </authorList>
    </citation>
    <scope>NUCLEOTIDE SEQUENCE [LARGE SCALE GENOMIC DNA]</scope>
    <source>
        <strain evidence="2">DSM 8271 / FlGlyR</strain>
    </source>
</reference>
<dbReference type="OrthoDB" id="1921457at2"/>
<dbReference type="KEGG" id="sgy:Sgly_0343"/>
<accession>F0SXG3</accession>
<evidence type="ECO:0000313" key="1">
    <source>
        <dbReference type="EMBL" id="ADY54709.1"/>
    </source>
</evidence>
<dbReference type="EMBL" id="CP002547">
    <property type="protein sequence ID" value="ADY54709.1"/>
    <property type="molecule type" value="Genomic_DNA"/>
</dbReference>
<dbReference type="eggNOG" id="ENOG50335KH">
    <property type="taxonomic scope" value="Bacteria"/>
</dbReference>
<dbReference type="HOGENOM" id="CLU_1813873_0_0_9"/>
<dbReference type="AlphaFoldDB" id="F0SXG3"/>
<dbReference type="RefSeq" id="WP_013623580.1">
    <property type="nucleotide sequence ID" value="NC_015172.1"/>
</dbReference>
<reference evidence="1 2" key="1">
    <citation type="journal article" date="2011" name="Stand. Genomic Sci.">
        <title>Complete genome sequence of Syntrophobotulus glycolicus type strain (FlGlyR).</title>
        <authorList>
            <person name="Han C."/>
            <person name="Mwirichia R."/>
            <person name="Chertkov O."/>
            <person name="Held B."/>
            <person name="Lapidus A."/>
            <person name="Nolan M."/>
            <person name="Lucas S."/>
            <person name="Hammon N."/>
            <person name="Deshpande S."/>
            <person name="Cheng J.F."/>
            <person name="Tapia R."/>
            <person name="Goodwin L."/>
            <person name="Pitluck S."/>
            <person name="Huntemann M."/>
            <person name="Liolios K."/>
            <person name="Ivanova N."/>
            <person name="Pagani I."/>
            <person name="Mavromatis K."/>
            <person name="Ovchinikova G."/>
            <person name="Pati A."/>
            <person name="Chen A."/>
            <person name="Palaniappan K."/>
            <person name="Land M."/>
            <person name="Hauser L."/>
            <person name="Brambilla E.M."/>
            <person name="Rohde M."/>
            <person name="Spring S."/>
            <person name="Sikorski J."/>
            <person name="Goker M."/>
            <person name="Woyke T."/>
            <person name="Bristow J."/>
            <person name="Eisen J.A."/>
            <person name="Markowitz V."/>
            <person name="Hugenholtz P."/>
            <person name="Kyrpides N.C."/>
            <person name="Klenk H.P."/>
            <person name="Detter J.C."/>
        </authorList>
    </citation>
    <scope>NUCLEOTIDE SEQUENCE [LARGE SCALE GENOMIC DNA]</scope>
    <source>
        <strain evidence="2">DSM 8271 / FlGlyR</strain>
    </source>
</reference>
<evidence type="ECO:0000313" key="2">
    <source>
        <dbReference type="Proteomes" id="UP000007488"/>
    </source>
</evidence>
<dbReference type="Proteomes" id="UP000007488">
    <property type="component" value="Chromosome"/>
</dbReference>